<dbReference type="Pfam" id="PF00583">
    <property type="entry name" value="Acetyltransf_1"/>
    <property type="match status" value="1"/>
</dbReference>
<evidence type="ECO:0000313" key="3">
    <source>
        <dbReference type="EMBL" id="KAL0087567.1"/>
    </source>
</evidence>
<dbReference type="SUPFAM" id="SSF55729">
    <property type="entry name" value="Acyl-CoA N-acyltransferases (Nat)"/>
    <property type="match status" value="1"/>
</dbReference>
<evidence type="ECO:0000313" key="4">
    <source>
        <dbReference type="Proteomes" id="UP001448207"/>
    </source>
</evidence>
<evidence type="ECO:0000256" key="1">
    <source>
        <dbReference type="SAM" id="MobiDB-lite"/>
    </source>
</evidence>
<protein>
    <recommendedName>
        <fullName evidence="2">N-acetyltransferase domain-containing protein</fullName>
    </recommendedName>
</protein>
<feature type="region of interest" description="Disordered" evidence="1">
    <location>
        <begin position="241"/>
        <end position="262"/>
    </location>
</feature>
<accession>A0ABR3B1C7</accession>
<dbReference type="PANTHER" id="PTHR42791">
    <property type="entry name" value="GNAT FAMILY ACETYLTRANSFERASE"/>
    <property type="match status" value="1"/>
</dbReference>
<organism evidence="3 4">
    <name type="scientific">Phycomyces blakesleeanus</name>
    <dbReference type="NCBI Taxonomy" id="4837"/>
    <lineage>
        <taxon>Eukaryota</taxon>
        <taxon>Fungi</taxon>
        <taxon>Fungi incertae sedis</taxon>
        <taxon>Mucoromycota</taxon>
        <taxon>Mucoromycotina</taxon>
        <taxon>Mucoromycetes</taxon>
        <taxon>Mucorales</taxon>
        <taxon>Phycomycetaceae</taxon>
        <taxon>Phycomyces</taxon>
    </lineage>
</organism>
<evidence type="ECO:0000259" key="2">
    <source>
        <dbReference type="Pfam" id="PF00583"/>
    </source>
</evidence>
<dbReference type="CDD" id="cd04301">
    <property type="entry name" value="NAT_SF"/>
    <property type="match status" value="1"/>
</dbReference>
<name>A0ABR3B1C7_PHYBL</name>
<dbReference type="PANTHER" id="PTHR42791:SF1">
    <property type="entry name" value="N-ACETYLTRANSFERASE DOMAIN-CONTAINING PROTEIN"/>
    <property type="match status" value="1"/>
</dbReference>
<feature type="domain" description="N-acetyltransferase" evidence="2">
    <location>
        <begin position="149"/>
        <end position="206"/>
    </location>
</feature>
<proteinExistence type="predicted"/>
<dbReference type="InterPro" id="IPR000182">
    <property type="entry name" value="GNAT_dom"/>
</dbReference>
<dbReference type="Proteomes" id="UP001448207">
    <property type="component" value="Unassembled WGS sequence"/>
</dbReference>
<dbReference type="InterPro" id="IPR052523">
    <property type="entry name" value="Trichothecene_AcTrans"/>
</dbReference>
<keyword evidence="4" id="KW-1185">Reference proteome</keyword>
<gene>
    <name evidence="3" type="ORF">J3Q64DRAFT_1847716</name>
</gene>
<sequence>MPSLISHAESEPLSRQLTVTTDPTVNVRHVVKGAIKEASHTLTDAYASDAILGWCARGLEHSKHDSFLYNVFKNLINSSSLQSRDFVVQVDGCQGVLVWSNLPQGCSWTRAIGTVKLARLTGWASAVRAFVRFQPTCDKMRRKVMAEYSQEYITIGFLGVLSHQQHKGLGGTLLRHVLEKADASHYPVYVEVNHPDTVKFFEHFGFVIRASAQVSQTPGLSVYFMVRDFVSHIEPKPLRIRPGRRTLTNNNHNNKKEREREY</sequence>
<reference evidence="3 4" key="1">
    <citation type="submission" date="2024-04" db="EMBL/GenBank/DDBJ databases">
        <title>Symmetric and asymmetric DNA N6-adenine methylation regulates different biological responses in Mucorales.</title>
        <authorList>
            <consortium name="Lawrence Berkeley National Laboratory"/>
            <person name="Lax C."/>
            <person name="Mondo S.J."/>
            <person name="Osorio-Concepcion M."/>
            <person name="Muszewska A."/>
            <person name="Corrochano-Luque M."/>
            <person name="Gutierrez G."/>
            <person name="Riley R."/>
            <person name="Lipzen A."/>
            <person name="Guo J."/>
            <person name="Hundley H."/>
            <person name="Amirebrahimi M."/>
            <person name="Ng V."/>
            <person name="Lorenzo-Gutierrez D."/>
            <person name="Binder U."/>
            <person name="Yang J."/>
            <person name="Song Y."/>
            <person name="Canovas D."/>
            <person name="Navarro E."/>
            <person name="Freitag M."/>
            <person name="Gabaldon T."/>
            <person name="Grigoriev I.V."/>
            <person name="Corrochano L.M."/>
            <person name="Nicolas F.E."/>
            <person name="Garre V."/>
        </authorList>
    </citation>
    <scope>NUCLEOTIDE SEQUENCE [LARGE SCALE GENOMIC DNA]</scope>
    <source>
        <strain evidence="3 4">L51</strain>
    </source>
</reference>
<dbReference type="InterPro" id="IPR016181">
    <property type="entry name" value="Acyl_CoA_acyltransferase"/>
</dbReference>
<dbReference type="Gene3D" id="3.40.630.30">
    <property type="match status" value="1"/>
</dbReference>
<comment type="caution">
    <text evidence="3">The sequence shown here is derived from an EMBL/GenBank/DDBJ whole genome shotgun (WGS) entry which is preliminary data.</text>
</comment>
<dbReference type="EMBL" id="JBCLYO010000006">
    <property type="protein sequence ID" value="KAL0087567.1"/>
    <property type="molecule type" value="Genomic_DNA"/>
</dbReference>